<gene>
    <name evidence="3" type="ORF">MNBD_GAMMA09-1459</name>
</gene>
<name>A0A3B0XQQ5_9ZZZZ</name>
<dbReference type="EMBL" id="UOFI01000089">
    <property type="protein sequence ID" value="VAW67000.1"/>
    <property type="molecule type" value="Genomic_DNA"/>
</dbReference>
<reference evidence="3" key="1">
    <citation type="submission" date="2018-06" db="EMBL/GenBank/DDBJ databases">
        <authorList>
            <person name="Zhirakovskaya E."/>
        </authorList>
    </citation>
    <scope>NUCLEOTIDE SEQUENCE</scope>
</reference>
<protein>
    <recommendedName>
        <fullName evidence="2">DUF5610 domain-containing protein</fullName>
    </recommendedName>
</protein>
<feature type="compositionally biased region" description="Polar residues" evidence="1">
    <location>
        <begin position="1"/>
        <end position="19"/>
    </location>
</feature>
<organism evidence="3">
    <name type="scientific">hydrothermal vent metagenome</name>
    <dbReference type="NCBI Taxonomy" id="652676"/>
    <lineage>
        <taxon>unclassified sequences</taxon>
        <taxon>metagenomes</taxon>
        <taxon>ecological metagenomes</taxon>
    </lineage>
</organism>
<accession>A0A3B0XQQ5</accession>
<dbReference type="Pfam" id="PF18433">
    <property type="entry name" value="DUF5610"/>
    <property type="match status" value="1"/>
</dbReference>
<feature type="region of interest" description="Disordered" evidence="1">
    <location>
        <begin position="1"/>
        <end position="54"/>
    </location>
</feature>
<evidence type="ECO:0000313" key="3">
    <source>
        <dbReference type="EMBL" id="VAW67000.1"/>
    </source>
</evidence>
<proteinExistence type="predicted"/>
<evidence type="ECO:0000256" key="1">
    <source>
        <dbReference type="SAM" id="MobiDB-lite"/>
    </source>
</evidence>
<feature type="domain" description="DUF5610" evidence="2">
    <location>
        <begin position="74"/>
        <end position="157"/>
    </location>
</feature>
<evidence type="ECO:0000259" key="2">
    <source>
        <dbReference type="Pfam" id="PF18433"/>
    </source>
</evidence>
<dbReference type="Gene3D" id="1.10.132.90">
    <property type="match status" value="1"/>
</dbReference>
<dbReference type="AlphaFoldDB" id="A0A3B0XQQ5"/>
<sequence>MDSLSSFLQPSFKSANPSNDLLARPLSQPSARAPEIESDSAQNHSSGDHSEQSPAALLEAAVAKVPGGFFTSPVDSAADFSPQSVADRIVGFVDSAIAQRAGSEIEIQSMLQQAREGIAQGINDARATLEAMGKLSESVAEQIDKTESLVFKGLDTLEQALTSNQQENSALISESASLSSLLQQTREASIEIVTQDGDRVEVSYSAFVQSSANQSYSATTQGQALSFEYSATSSTAFQFSVQGNLDAEERASINELLSDVGDIAAQFFQGDVQAAFNASLELGFDSEELKSFSVDLQKTTRVQVAQSYQRTEQLYDPVTSDLAIPELVMPELAIPELVISGPVNTLPVATPVSPRPAVDVLSQLDNLLQQVKQNEVIKEPENMLKSILNDMLDSLNQVYDSPVQSYIKDIIG</sequence>
<dbReference type="InterPro" id="IPR041651">
    <property type="entry name" value="DUF5610"/>
</dbReference>